<dbReference type="AlphaFoldDB" id="A0AAP4F940"/>
<dbReference type="Proteomes" id="UP001230317">
    <property type="component" value="Unassembled WGS sequence"/>
</dbReference>
<dbReference type="RefSeq" id="WP_284642581.1">
    <property type="nucleotide sequence ID" value="NZ_JASNVU010000014.1"/>
</dbReference>
<evidence type="ECO:0000313" key="1">
    <source>
        <dbReference type="EMBL" id="MDK4335748.1"/>
    </source>
</evidence>
<comment type="caution">
    <text evidence="1">The sequence shown here is derived from an EMBL/GenBank/DDBJ whole genome shotgun (WGS) entry which is preliminary data.</text>
</comment>
<gene>
    <name evidence="1" type="ORF">QPX58_10060</name>
</gene>
<evidence type="ECO:0000313" key="2">
    <source>
        <dbReference type="Proteomes" id="UP001230317"/>
    </source>
</evidence>
<organism evidence="1 2">
    <name type="scientific">Corynebacterium accolens</name>
    <dbReference type="NCBI Taxonomy" id="38284"/>
    <lineage>
        <taxon>Bacteria</taxon>
        <taxon>Bacillati</taxon>
        <taxon>Actinomycetota</taxon>
        <taxon>Actinomycetes</taxon>
        <taxon>Mycobacteriales</taxon>
        <taxon>Corynebacteriaceae</taxon>
        <taxon>Corynebacterium</taxon>
    </lineage>
</organism>
<dbReference type="EMBL" id="JASNVU010000014">
    <property type="protein sequence ID" value="MDK4335748.1"/>
    <property type="molecule type" value="Genomic_DNA"/>
</dbReference>
<name>A0AAP4F940_9CORY</name>
<reference evidence="1" key="1">
    <citation type="submission" date="2023-05" db="EMBL/GenBank/DDBJ databases">
        <title>Metabolic capabilities are highly conserved among human nasal-associated Corynebacterium species in pangenomic analyses.</title>
        <authorList>
            <person name="Tran T.H."/>
            <person name="Roberts A.Q."/>
            <person name="Escapa I.F."/>
            <person name="Gao W."/>
            <person name="Conlan S."/>
            <person name="Kong H."/>
            <person name="Segre J.A."/>
            <person name="Kelly M.S."/>
            <person name="Lemon K.P."/>
        </authorList>
    </citation>
    <scope>NUCLEOTIDE SEQUENCE</scope>
    <source>
        <strain evidence="1">KPL2618</strain>
    </source>
</reference>
<proteinExistence type="predicted"/>
<accession>A0AAP4F940</accession>
<sequence length="179" mass="18722">MKKFYRRRRLAALALVLVAIVVALVLFGTLGTQASTRVQCDQLGPDGESRSEYIERVNSMDIDPDAATYALVTFDTELPPVAVAAALTDIPRMDAILMGSTAPIAVPEPVAGEDRAAVINRTFDRIGASYGQRPSTVSAAVVWGTGAQLADVASLPAVAAVEPAPADAAWGSFAVRPPS</sequence>
<protein>
    <submittedName>
        <fullName evidence="1">Uncharacterized protein</fullName>
    </submittedName>
</protein>